<name>A0A9Q8PLN0_PASFU</name>
<dbReference type="Proteomes" id="UP000756132">
    <property type="component" value="Chromosome 12"/>
</dbReference>
<dbReference type="RefSeq" id="XP_047769033.1">
    <property type="nucleotide sequence ID" value="XM_047912749.1"/>
</dbReference>
<keyword evidence="3" id="KW-1185">Reference proteome</keyword>
<feature type="compositionally biased region" description="Basic and acidic residues" evidence="1">
    <location>
        <begin position="103"/>
        <end position="112"/>
    </location>
</feature>
<organism evidence="2 3">
    <name type="scientific">Passalora fulva</name>
    <name type="common">Tomato leaf mold</name>
    <name type="synonym">Cladosporium fulvum</name>
    <dbReference type="NCBI Taxonomy" id="5499"/>
    <lineage>
        <taxon>Eukaryota</taxon>
        <taxon>Fungi</taxon>
        <taxon>Dikarya</taxon>
        <taxon>Ascomycota</taxon>
        <taxon>Pezizomycotina</taxon>
        <taxon>Dothideomycetes</taxon>
        <taxon>Dothideomycetidae</taxon>
        <taxon>Mycosphaerellales</taxon>
        <taxon>Mycosphaerellaceae</taxon>
        <taxon>Fulvia</taxon>
    </lineage>
</organism>
<dbReference type="EMBL" id="CP090174">
    <property type="protein sequence ID" value="UJO24667.1"/>
    <property type="molecule type" value="Genomic_DNA"/>
</dbReference>
<dbReference type="GeneID" id="71993479"/>
<dbReference type="AlphaFoldDB" id="A0A9Q8PLN0"/>
<sequence>MPSASHADLYFDPELEGWTDHITDISITNDCQDQSMAAESAIVSRVVRQIARKHKTSSSRLHPSKFSSMAEPPHDRSSSSSSSSSSTLSPSSLANWSSMADPVQERLAKPKDWSSMADPIHDPARKASKEVRGTEVDSQRTRGKDWARERSQSQESMKSSGSSDESR</sequence>
<feature type="compositionally biased region" description="Polar residues" evidence="1">
    <location>
        <begin position="58"/>
        <end position="67"/>
    </location>
</feature>
<dbReference type="KEGG" id="ffu:CLAFUR5_13601"/>
<gene>
    <name evidence="2" type="ORF">CLAFUR5_13601</name>
</gene>
<proteinExistence type="predicted"/>
<feature type="compositionally biased region" description="Low complexity" evidence="1">
    <location>
        <begin position="78"/>
        <end position="98"/>
    </location>
</feature>
<feature type="region of interest" description="Disordered" evidence="1">
    <location>
        <begin position="52"/>
        <end position="167"/>
    </location>
</feature>
<protein>
    <submittedName>
        <fullName evidence="2">Uncharacterized protein</fullName>
    </submittedName>
</protein>
<evidence type="ECO:0000313" key="3">
    <source>
        <dbReference type="Proteomes" id="UP000756132"/>
    </source>
</evidence>
<reference evidence="2" key="1">
    <citation type="submission" date="2021-12" db="EMBL/GenBank/DDBJ databases">
        <authorList>
            <person name="Zaccaron A."/>
            <person name="Stergiopoulos I."/>
        </authorList>
    </citation>
    <scope>NUCLEOTIDE SEQUENCE</scope>
    <source>
        <strain evidence="2">Race5_Kim</strain>
    </source>
</reference>
<feature type="compositionally biased region" description="Low complexity" evidence="1">
    <location>
        <begin position="153"/>
        <end position="167"/>
    </location>
</feature>
<reference evidence="2" key="2">
    <citation type="journal article" date="2022" name="Microb. Genom.">
        <title>A chromosome-scale genome assembly of the tomato pathogen Cladosporium fulvum reveals a compartmentalized genome architecture and the presence of a dispensable chromosome.</title>
        <authorList>
            <person name="Zaccaron A.Z."/>
            <person name="Chen L.H."/>
            <person name="Samaras A."/>
            <person name="Stergiopoulos I."/>
        </authorList>
    </citation>
    <scope>NUCLEOTIDE SEQUENCE</scope>
    <source>
        <strain evidence="2">Race5_Kim</strain>
    </source>
</reference>
<evidence type="ECO:0000256" key="1">
    <source>
        <dbReference type="SAM" id="MobiDB-lite"/>
    </source>
</evidence>
<feature type="compositionally biased region" description="Basic and acidic residues" evidence="1">
    <location>
        <begin position="119"/>
        <end position="152"/>
    </location>
</feature>
<evidence type="ECO:0000313" key="2">
    <source>
        <dbReference type="EMBL" id="UJO24667.1"/>
    </source>
</evidence>
<accession>A0A9Q8PLN0</accession>